<name>A0A6A5WL57_9PLEO</name>
<accession>A0A6A5WL57</accession>
<evidence type="ECO:0000313" key="2">
    <source>
        <dbReference type="EMBL" id="KAF2001509.1"/>
    </source>
</evidence>
<protein>
    <submittedName>
        <fullName evidence="2">Uncharacterized protein</fullName>
    </submittedName>
</protein>
<sequence>MNMELVARTRIASKQLPHTPFARAPSAEQTGSRPPQRSRPTSTPCDVDTAGHGRFCAATRLFPVRRAVSPPSCTPNLHIGIASSLSRRTSAGQRAKWRVESRQFCRQILAHFHRLSCQCAALAAFLERIDLSDGVEAARMTSTPESWNGGSCRDCHMPELSFV</sequence>
<organism evidence="2 3">
    <name type="scientific">Amniculicola lignicola CBS 123094</name>
    <dbReference type="NCBI Taxonomy" id="1392246"/>
    <lineage>
        <taxon>Eukaryota</taxon>
        <taxon>Fungi</taxon>
        <taxon>Dikarya</taxon>
        <taxon>Ascomycota</taxon>
        <taxon>Pezizomycotina</taxon>
        <taxon>Dothideomycetes</taxon>
        <taxon>Pleosporomycetidae</taxon>
        <taxon>Pleosporales</taxon>
        <taxon>Amniculicolaceae</taxon>
        <taxon>Amniculicola</taxon>
    </lineage>
</organism>
<feature type="compositionally biased region" description="Low complexity" evidence="1">
    <location>
        <begin position="29"/>
        <end position="44"/>
    </location>
</feature>
<gene>
    <name evidence="2" type="ORF">P154DRAFT_164234</name>
</gene>
<reference evidence="2" key="1">
    <citation type="journal article" date="2020" name="Stud. Mycol.">
        <title>101 Dothideomycetes genomes: a test case for predicting lifestyles and emergence of pathogens.</title>
        <authorList>
            <person name="Haridas S."/>
            <person name="Albert R."/>
            <person name="Binder M."/>
            <person name="Bloem J."/>
            <person name="Labutti K."/>
            <person name="Salamov A."/>
            <person name="Andreopoulos B."/>
            <person name="Baker S."/>
            <person name="Barry K."/>
            <person name="Bills G."/>
            <person name="Bluhm B."/>
            <person name="Cannon C."/>
            <person name="Castanera R."/>
            <person name="Culley D."/>
            <person name="Daum C."/>
            <person name="Ezra D."/>
            <person name="Gonzalez J."/>
            <person name="Henrissat B."/>
            <person name="Kuo A."/>
            <person name="Liang C."/>
            <person name="Lipzen A."/>
            <person name="Lutzoni F."/>
            <person name="Magnuson J."/>
            <person name="Mondo S."/>
            <person name="Nolan M."/>
            <person name="Ohm R."/>
            <person name="Pangilinan J."/>
            <person name="Park H.-J."/>
            <person name="Ramirez L."/>
            <person name="Alfaro M."/>
            <person name="Sun H."/>
            <person name="Tritt A."/>
            <person name="Yoshinaga Y."/>
            <person name="Zwiers L.-H."/>
            <person name="Turgeon B."/>
            <person name="Goodwin S."/>
            <person name="Spatafora J."/>
            <person name="Crous P."/>
            <person name="Grigoriev I."/>
        </authorList>
    </citation>
    <scope>NUCLEOTIDE SEQUENCE</scope>
    <source>
        <strain evidence="2">CBS 123094</strain>
    </source>
</reference>
<feature type="region of interest" description="Disordered" evidence="1">
    <location>
        <begin position="1"/>
        <end position="46"/>
    </location>
</feature>
<dbReference type="Proteomes" id="UP000799779">
    <property type="component" value="Unassembled WGS sequence"/>
</dbReference>
<evidence type="ECO:0000256" key="1">
    <source>
        <dbReference type="SAM" id="MobiDB-lite"/>
    </source>
</evidence>
<keyword evidence="3" id="KW-1185">Reference proteome</keyword>
<dbReference type="AlphaFoldDB" id="A0A6A5WL57"/>
<evidence type="ECO:0000313" key="3">
    <source>
        <dbReference type="Proteomes" id="UP000799779"/>
    </source>
</evidence>
<proteinExistence type="predicted"/>
<dbReference type="EMBL" id="ML977582">
    <property type="protein sequence ID" value="KAF2001509.1"/>
    <property type="molecule type" value="Genomic_DNA"/>
</dbReference>